<dbReference type="STRING" id="1852522.SAMN06295960_1454"/>
<dbReference type="InterPro" id="IPR005500">
    <property type="entry name" value="DUF309"/>
</dbReference>
<proteinExistence type="predicted"/>
<evidence type="ECO:0008006" key="3">
    <source>
        <dbReference type="Google" id="ProtNLM"/>
    </source>
</evidence>
<dbReference type="EMBL" id="FXAZ01000001">
    <property type="protein sequence ID" value="SMG25779.1"/>
    <property type="molecule type" value="Genomic_DNA"/>
</dbReference>
<dbReference type="Gene3D" id="1.10.3450.10">
    <property type="entry name" value="TTHA0068-like"/>
    <property type="match status" value="1"/>
</dbReference>
<organism evidence="1 2">
    <name type="scientific">Paenibacillus aquistagni</name>
    <dbReference type="NCBI Taxonomy" id="1852522"/>
    <lineage>
        <taxon>Bacteria</taxon>
        <taxon>Bacillati</taxon>
        <taxon>Bacillota</taxon>
        <taxon>Bacilli</taxon>
        <taxon>Bacillales</taxon>
        <taxon>Paenibacillaceae</taxon>
        <taxon>Paenibacillus</taxon>
    </lineage>
</organism>
<evidence type="ECO:0000313" key="2">
    <source>
        <dbReference type="Proteomes" id="UP000193834"/>
    </source>
</evidence>
<accession>A0A1X7JD98</accession>
<dbReference type="AlphaFoldDB" id="A0A1X7JD98"/>
<dbReference type="InterPro" id="IPR023203">
    <property type="entry name" value="TTHA0068_sf"/>
</dbReference>
<evidence type="ECO:0000313" key="1">
    <source>
        <dbReference type="EMBL" id="SMG25779.1"/>
    </source>
</evidence>
<name>A0A1X7JD98_9BACL</name>
<dbReference type="Pfam" id="PF03745">
    <property type="entry name" value="DUF309"/>
    <property type="match status" value="1"/>
</dbReference>
<dbReference type="RefSeq" id="WP_176228864.1">
    <property type="nucleotide sequence ID" value="NZ_FXAZ01000001.1"/>
</dbReference>
<reference evidence="1 2" key="1">
    <citation type="submission" date="2017-04" db="EMBL/GenBank/DDBJ databases">
        <authorList>
            <person name="Afonso C.L."/>
            <person name="Miller P.J."/>
            <person name="Scott M.A."/>
            <person name="Spackman E."/>
            <person name="Goraichik I."/>
            <person name="Dimitrov K.M."/>
            <person name="Suarez D.L."/>
            <person name="Swayne D.E."/>
        </authorList>
    </citation>
    <scope>NUCLEOTIDE SEQUENCE [LARGE SCALE GENOMIC DNA]</scope>
    <source>
        <strain evidence="1 2">11</strain>
    </source>
</reference>
<sequence>MYPESYIRYLIELHLTRDWFECHEIMEEAWKEEQDPELKLLWLSLIRLAVGLYHERRANPKGALTMYERVLEAMPNLAWQRLKIEPIQLTGLVEERIKAVQHNHHAQAAPPYDLYLELPLCDHRLIEACVEHASLIGLDWHDREWQHDEAIIHRHSQRDRTDVIEAREASLAKKEALRRSPPDSLEM</sequence>
<dbReference type="SUPFAM" id="SSF140663">
    <property type="entry name" value="TTHA0068-like"/>
    <property type="match status" value="1"/>
</dbReference>
<keyword evidence="2" id="KW-1185">Reference proteome</keyword>
<dbReference type="PANTHER" id="PTHR34796:SF1">
    <property type="entry name" value="EXPRESSED PROTEIN"/>
    <property type="match status" value="1"/>
</dbReference>
<protein>
    <recommendedName>
        <fullName evidence="3">DUF309 domain-containing protein</fullName>
    </recommendedName>
</protein>
<dbReference type="Proteomes" id="UP000193834">
    <property type="component" value="Unassembled WGS sequence"/>
</dbReference>
<gene>
    <name evidence="1" type="ORF">SAMN06295960_1454</name>
</gene>
<dbReference type="PANTHER" id="PTHR34796">
    <property type="entry name" value="EXPRESSED PROTEIN"/>
    <property type="match status" value="1"/>
</dbReference>